<dbReference type="PANTHER" id="PTHR27008:SF596">
    <property type="entry name" value="OS02G0215500 PROTEIN"/>
    <property type="match status" value="1"/>
</dbReference>
<feature type="transmembrane region" description="Helical" evidence="14">
    <location>
        <begin position="661"/>
        <end position="682"/>
    </location>
</feature>
<dbReference type="Pfam" id="PF00560">
    <property type="entry name" value="LRR_1"/>
    <property type="match status" value="7"/>
</dbReference>
<evidence type="ECO:0000256" key="5">
    <source>
        <dbReference type="ARBA" id="ARBA00022679"/>
    </source>
</evidence>
<dbReference type="Pfam" id="PF13855">
    <property type="entry name" value="LRR_8"/>
    <property type="match status" value="1"/>
</dbReference>
<dbReference type="InterPro" id="IPR051809">
    <property type="entry name" value="Plant_receptor-like_S/T_kinase"/>
</dbReference>
<evidence type="ECO:0000256" key="14">
    <source>
        <dbReference type="SAM" id="Phobius"/>
    </source>
</evidence>
<dbReference type="InterPro" id="IPR013210">
    <property type="entry name" value="LRR_N_plant-typ"/>
</dbReference>
<dbReference type="InterPro" id="IPR001611">
    <property type="entry name" value="Leu-rich_rpt"/>
</dbReference>
<comment type="subcellular location">
    <subcellularLocation>
        <location evidence="1">Membrane</location>
    </subcellularLocation>
</comment>
<dbReference type="InterPro" id="IPR032675">
    <property type="entry name" value="LRR_dom_sf"/>
</dbReference>
<keyword evidence="8 13" id="KW-0547">Nucleotide-binding</keyword>
<evidence type="ECO:0000256" key="6">
    <source>
        <dbReference type="ARBA" id="ARBA00022692"/>
    </source>
</evidence>
<protein>
    <recommendedName>
        <fullName evidence="15">Protein kinase domain-containing protein</fullName>
    </recommendedName>
</protein>
<accession>A0ABQ9M1W9</accession>
<dbReference type="Gene3D" id="3.80.10.10">
    <property type="entry name" value="Ribonuclease Inhibitor"/>
    <property type="match status" value="4"/>
</dbReference>
<dbReference type="PROSITE" id="PS00107">
    <property type="entry name" value="PROTEIN_KINASE_ATP"/>
    <property type="match status" value="1"/>
</dbReference>
<keyword evidence="3" id="KW-0723">Serine/threonine-protein kinase</keyword>
<dbReference type="Pfam" id="PF07714">
    <property type="entry name" value="PK_Tyr_Ser-Thr"/>
    <property type="match status" value="1"/>
</dbReference>
<dbReference type="SUPFAM" id="SSF52058">
    <property type="entry name" value="L domain-like"/>
    <property type="match status" value="2"/>
</dbReference>
<keyword evidence="12 14" id="KW-0472">Membrane</keyword>
<dbReference type="PROSITE" id="PS51257">
    <property type="entry name" value="PROKAR_LIPOPROTEIN"/>
    <property type="match status" value="1"/>
</dbReference>
<dbReference type="SUPFAM" id="SSF56112">
    <property type="entry name" value="Protein kinase-like (PK-like)"/>
    <property type="match status" value="1"/>
</dbReference>
<keyword evidence="9" id="KW-0418">Kinase</keyword>
<evidence type="ECO:0000256" key="7">
    <source>
        <dbReference type="ARBA" id="ARBA00022737"/>
    </source>
</evidence>
<dbReference type="InterPro" id="IPR011009">
    <property type="entry name" value="Kinase-like_dom_sf"/>
</dbReference>
<dbReference type="Pfam" id="PF08263">
    <property type="entry name" value="LRRNT_2"/>
    <property type="match status" value="1"/>
</dbReference>
<dbReference type="Gene3D" id="3.30.200.20">
    <property type="entry name" value="Phosphorylase Kinase, domain 1"/>
    <property type="match status" value="1"/>
</dbReference>
<dbReference type="EMBL" id="JARPOI010000009">
    <property type="protein sequence ID" value="KAJ9172853.1"/>
    <property type="molecule type" value="Genomic_DNA"/>
</dbReference>
<evidence type="ECO:0000259" key="15">
    <source>
        <dbReference type="PROSITE" id="PS50011"/>
    </source>
</evidence>
<evidence type="ECO:0000256" key="9">
    <source>
        <dbReference type="ARBA" id="ARBA00022777"/>
    </source>
</evidence>
<evidence type="ECO:0000256" key="4">
    <source>
        <dbReference type="ARBA" id="ARBA00022614"/>
    </source>
</evidence>
<dbReference type="PANTHER" id="PTHR27008">
    <property type="entry name" value="OS04G0122200 PROTEIN"/>
    <property type="match status" value="1"/>
</dbReference>
<feature type="binding site" evidence="13">
    <location>
        <position position="747"/>
    </location>
    <ligand>
        <name>ATP</name>
        <dbReference type="ChEBI" id="CHEBI:30616"/>
    </ligand>
</feature>
<dbReference type="InterPro" id="IPR008271">
    <property type="entry name" value="Ser/Thr_kinase_AS"/>
</dbReference>
<keyword evidence="17" id="KW-1185">Reference proteome</keyword>
<evidence type="ECO:0000313" key="16">
    <source>
        <dbReference type="EMBL" id="KAJ9172853.1"/>
    </source>
</evidence>
<dbReference type="InterPro" id="IPR017441">
    <property type="entry name" value="Protein_kinase_ATP_BS"/>
</dbReference>
<dbReference type="InterPro" id="IPR003591">
    <property type="entry name" value="Leu-rich_rpt_typical-subtyp"/>
</dbReference>
<evidence type="ECO:0000256" key="10">
    <source>
        <dbReference type="ARBA" id="ARBA00022840"/>
    </source>
</evidence>
<sequence length="1034" mass="114736">MQSKLNPVKIKLSHTYPMVPWLSFSVHIIVLVLACNILAASGNNETDLLALLKFKANINGDPLGVVHSWNSTMNFCHWHGVTCGRRHQRVTVLDLQSLKLSGSISPHVGNLSFLRELNLQNNSFTQAIPPQIGRLHRLHYLFLQNNSFSGEIPPNISGCSNLVKFQVQNNQLEGSIPMELGFLSKVQIIDLQRNNLTGTIPPSVGNLSSLQAIYASDNNFFWRFPHSLGQLMNLTIWDVSTNGFSGTIPPSIFNLSSIVLFDVAYNQFEGSLPSEIGNTFPNIKFLSFSFNNFTGSIPISISNASNIVRLQLAGNKLTGKVPSVGNLHKLKGFSVSKNYLGSGEDDDLSFLPSLTNATDLERIGIEENNFGGRLPRQICNFSRNLSEIYFHDNQMYGKIPSGIENLISLKIFQLNGNKLSGNIPSNIGKLRNLRILHLSTNNFSGYIPSSLGNLTELLQFSLRENNLHGNIPSSLGKCQKLLAFELSFNNLSGTIPPQLMSLSSLSMLVDLSYNHLNGDLPIEVGKLGNLGILDVRNNMLSGKIPESLGSCKSLEVLHMDGNFFQGPIPSSFESLRGLRVLDLSRNNLSGKIAEFLQDFKLLAKLNLSYNDFEGEVPLNGVFKNARATWIKGNNKLCGGIPEFHLPICTFDHKPKKRMKTIVISIISPLLGVTLVFACFILYRSRKKRRDNNRSSSYENTLLKVSYHSLLRATNEFSSANLIGAGSFGSVYKGILDEEGRAIPIAVKVFNLQRRGASRSFMAECEALRNIRHRNLVKVLTACSSIDHHGNDFKALVYEFMTNGSLEEWLHPTPTPDEGAKTLNLLQRINIAIDIASAIEYLHLHCETPIIHCDLKPSNILLDDEMIGRVSDFGLAKFFSEETLQNKSSSFGVRGTIGYTPPEYGAGFEISTYGDVYGYGIILLEMFTAKRPTDNIFMEGLNLHNFVKIALPERVFDIVDPILLEGSSMTLDNSISNHNHNFSSIQNNIILECLISIFEIGISCSAELPRERMNINDVVAQLSSTKKKLLKARVH</sequence>
<evidence type="ECO:0000256" key="13">
    <source>
        <dbReference type="PROSITE-ProRule" id="PRU10141"/>
    </source>
</evidence>
<keyword evidence="4" id="KW-0433">Leucine-rich repeat</keyword>
<evidence type="ECO:0000256" key="12">
    <source>
        <dbReference type="ARBA" id="ARBA00023136"/>
    </source>
</evidence>
<dbReference type="InterPro" id="IPR001245">
    <property type="entry name" value="Ser-Thr/Tyr_kinase_cat_dom"/>
</dbReference>
<gene>
    <name evidence="16" type="ORF">P3X46_016051</name>
</gene>
<name>A0ABQ9M1W9_HEVBR</name>
<keyword evidence="5" id="KW-0808">Transferase</keyword>
<proteinExistence type="inferred from homology"/>
<evidence type="ECO:0000256" key="3">
    <source>
        <dbReference type="ARBA" id="ARBA00022527"/>
    </source>
</evidence>
<dbReference type="Proteomes" id="UP001174677">
    <property type="component" value="Chromosome 9"/>
</dbReference>
<evidence type="ECO:0000313" key="17">
    <source>
        <dbReference type="Proteomes" id="UP001174677"/>
    </source>
</evidence>
<dbReference type="SMART" id="SM00369">
    <property type="entry name" value="LRR_TYP"/>
    <property type="match status" value="7"/>
</dbReference>
<feature type="transmembrane region" description="Helical" evidence="14">
    <location>
        <begin position="21"/>
        <end position="39"/>
    </location>
</feature>
<reference evidence="16" key="1">
    <citation type="journal article" date="2023" name="Plant Biotechnol. J.">
        <title>Chromosome-level wild Hevea brasiliensis genome provides new tools for genomic-assisted breeding and valuable loci to elevate rubber yield.</title>
        <authorList>
            <person name="Cheng H."/>
            <person name="Song X."/>
            <person name="Hu Y."/>
            <person name="Wu T."/>
            <person name="Yang Q."/>
            <person name="An Z."/>
            <person name="Feng S."/>
            <person name="Deng Z."/>
            <person name="Wu W."/>
            <person name="Zeng X."/>
            <person name="Tu M."/>
            <person name="Wang X."/>
            <person name="Huang H."/>
        </authorList>
    </citation>
    <scope>NUCLEOTIDE SEQUENCE</scope>
    <source>
        <strain evidence="16">MT/VB/25A 57/8</strain>
    </source>
</reference>
<dbReference type="PROSITE" id="PS50011">
    <property type="entry name" value="PROTEIN_KINASE_DOM"/>
    <property type="match status" value="1"/>
</dbReference>
<comment type="similarity">
    <text evidence="2">Belongs to the protein kinase superfamily. Ser/Thr protein kinase family.</text>
</comment>
<comment type="caution">
    <text evidence="16">The sequence shown here is derived from an EMBL/GenBank/DDBJ whole genome shotgun (WGS) entry which is preliminary data.</text>
</comment>
<dbReference type="Gene3D" id="1.10.510.10">
    <property type="entry name" value="Transferase(Phosphotransferase) domain 1"/>
    <property type="match status" value="1"/>
</dbReference>
<evidence type="ECO:0000256" key="1">
    <source>
        <dbReference type="ARBA" id="ARBA00004370"/>
    </source>
</evidence>
<dbReference type="SMART" id="SM00220">
    <property type="entry name" value="S_TKc"/>
    <property type="match status" value="1"/>
</dbReference>
<evidence type="ECO:0000256" key="2">
    <source>
        <dbReference type="ARBA" id="ARBA00008684"/>
    </source>
</evidence>
<keyword evidence="10 13" id="KW-0067">ATP-binding</keyword>
<keyword evidence="6 14" id="KW-0812">Transmembrane</keyword>
<organism evidence="16 17">
    <name type="scientific">Hevea brasiliensis</name>
    <name type="common">Para rubber tree</name>
    <name type="synonym">Siphonia brasiliensis</name>
    <dbReference type="NCBI Taxonomy" id="3981"/>
    <lineage>
        <taxon>Eukaryota</taxon>
        <taxon>Viridiplantae</taxon>
        <taxon>Streptophyta</taxon>
        <taxon>Embryophyta</taxon>
        <taxon>Tracheophyta</taxon>
        <taxon>Spermatophyta</taxon>
        <taxon>Magnoliopsida</taxon>
        <taxon>eudicotyledons</taxon>
        <taxon>Gunneridae</taxon>
        <taxon>Pentapetalae</taxon>
        <taxon>rosids</taxon>
        <taxon>fabids</taxon>
        <taxon>Malpighiales</taxon>
        <taxon>Euphorbiaceae</taxon>
        <taxon>Crotonoideae</taxon>
        <taxon>Micrandreae</taxon>
        <taxon>Hevea</taxon>
    </lineage>
</organism>
<feature type="domain" description="Protein kinase" evidence="15">
    <location>
        <begin position="716"/>
        <end position="1034"/>
    </location>
</feature>
<dbReference type="PROSITE" id="PS00108">
    <property type="entry name" value="PROTEIN_KINASE_ST"/>
    <property type="match status" value="1"/>
</dbReference>
<keyword evidence="11 14" id="KW-1133">Transmembrane helix</keyword>
<evidence type="ECO:0000256" key="8">
    <source>
        <dbReference type="ARBA" id="ARBA00022741"/>
    </source>
</evidence>
<evidence type="ECO:0000256" key="11">
    <source>
        <dbReference type="ARBA" id="ARBA00022989"/>
    </source>
</evidence>
<keyword evidence="7" id="KW-0677">Repeat</keyword>
<dbReference type="InterPro" id="IPR000719">
    <property type="entry name" value="Prot_kinase_dom"/>
</dbReference>